<keyword evidence="1" id="KW-0175">Coiled coil</keyword>
<evidence type="ECO:0000313" key="3">
    <source>
        <dbReference type="EMBL" id="MBL3655470.1"/>
    </source>
</evidence>
<dbReference type="EMBL" id="JAESIY010000002">
    <property type="protein sequence ID" value="MBL3655470.1"/>
    <property type="molecule type" value="Genomic_DNA"/>
</dbReference>
<reference evidence="3" key="1">
    <citation type="submission" date="2021-01" db="EMBL/GenBank/DDBJ databases">
        <title>Fulvivirga kasyanovii gen. nov., sp nov., a novel member of the phylum Bacteroidetes isolated from seawater in a mussel farm.</title>
        <authorList>
            <person name="Zhao L.-H."/>
            <person name="Wang Z.-J."/>
        </authorList>
    </citation>
    <scope>NUCLEOTIDE SEQUENCE</scope>
    <source>
        <strain evidence="3">2943</strain>
    </source>
</reference>
<keyword evidence="4" id="KW-1185">Reference proteome</keyword>
<evidence type="ECO:0000256" key="1">
    <source>
        <dbReference type="SAM" id="Coils"/>
    </source>
</evidence>
<sequence length="312" mass="35406">MTENKTNKENHSAAPQKKTNKKTAIVVAILAVIIILQGVKIYLDHQESVARETELTDTEEELASTMQKLSDIKSELEDKIAQIQELGGNVDELEKAKADIENELARQQRANRSTIRNLSDKVGGYKELLKQKDEEIAHLKSLNDELLNENTSLKTEKNQLSDSINRIKQSSEKLADKVAVASQLKAENITIYAVNSRGKERDSPFKSRHIDKLKVMFNIAENKVAPIEGKDIIVRIIDQNNQVIFDVAKGSGTFMIDGKEVFFTASQEILFDNTKQQLTFEYQKGSEWEEGIYTMEVYTDDYKMGTKQFEVK</sequence>
<name>A0A937F6Z6_9BACT</name>
<dbReference type="RefSeq" id="WP_202243139.1">
    <property type="nucleotide sequence ID" value="NZ_JAESIY010000002.1"/>
</dbReference>
<keyword evidence="2" id="KW-1133">Transmembrane helix</keyword>
<protein>
    <submittedName>
        <fullName evidence="3">Chromosome segregation protein SMC</fullName>
    </submittedName>
</protein>
<dbReference type="AlphaFoldDB" id="A0A937F6Z6"/>
<evidence type="ECO:0000256" key="2">
    <source>
        <dbReference type="SAM" id="Phobius"/>
    </source>
</evidence>
<accession>A0A937F6Z6</accession>
<keyword evidence="2" id="KW-0812">Transmembrane</keyword>
<feature type="coiled-coil region" evidence="1">
    <location>
        <begin position="55"/>
        <end position="163"/>
    </location>
</feature>
<organism evidence="3 4">
    <name type="scientific">Fulvivirga sediminis</name>
    <dbReference type="NCBI Taxonomy" id="2803949"/>
    <lineage>
        <taxon>Bacteria</taxon>
        <taxon>Pseudomonadati</taxon>
        <taxon>Bacteroidota</taxon>
        <taxon>Cytophagia</taxon>
        <taxon>Cytophagales</taxon>
        <taxon>Fulvivirgaceae</taxon>
        <taxon>Fulvivirga</taxon>
    </lineage>
</organism>
<evidence type="ECO:0000313" key="4">
    <source>
        <dbReference type="Proteomes" id="UP000659388"/>
    </source>
</evidence>
<feature type="transmembrane region" description="Helical" evidence="2">
    <location>
        <begin position="24"/>
        <end position="43"/>
    </location>
</feature>
<proteinExistence type="predicted"/>
<dbReference type="Proteomes" id="UP000659388">
    <property type="component" value="Unassembled WGS sequence"/>
</dbReference>
<comment type="caution">
    <text evidence="3">The sequence shown here is derived from an EMBL/GenBank/DDBJ whole genome shotgun (WGS) entry which is preliminary data.</text>
</comment>
<gene>
    <name evidence="3" type="ORF">JL102_04960</name>
</gene>
<keyword evidence="2" id="KW-0472">Membrane</keyword>